<reference evidence="2 3" key="1">
    <citation type="journal article" date="2016" name="Proc. Natl. Acad. Sci. U.S.A.">
        <title>Comparative genomics of biotechnologically important yeasts.</title>
        <authorList>
            <person name="Riley R."/>
            <person name="Haridas S."/>
            <person name="Wolfe K.H."/>
            <person name="Lopes M.R."/>
            <person name="Hittinger C.T."/>
            <person name="Goeker M."/>
            <person name="Salamov A.A."/>
            <person name="Wisecaver J.H."/>
            <person name="Long T.M."/>
            <person name="Calvey C.H."/>
            <person name="Aerts A.L."/>
            <person name="Barry K.W."/>
            <person name="Choi C."/>
            <person name="Clum A."/>
            <person name="Coughlan A.Y."/>
            <person name="Deshpande S."/>
            <person name="Douglass A.P."/>
            <person name="Hanson S.J."/>
            <person name="Klenk H.-P."/>
            <person name="LaButti K.M."/>
            <person name="Lapidus A."/>
            <person name="Lindquist E.A."/>
            <person name="Lipzen A.M."/>
            <person name="Meier-Kolthoff J.P."/>
            <person name="Ohm R.A."/>
            <person name="Otillar R.P."/>
            <person name="Pangilinan J.L."/>
            <person name="Peng Y."/>
            <person name="Rokas A."/>
            <person name="Rosa C.A."/>
            <person name="Scheuner C."/>
            <person name="Sibirny A.A."/>
            <person name="Slot J.C."/>
            <person name="Stielow J.B."/>
            <person name="Sun H."/>
            <person name="Kurtzman C.P."/>
            <person name="Blackwell M."/>
            <person name="Grigoriev I.V."/>
            <person name="Jeffries T.W."/>
        </authorList>
    </citation>
    <scope>NUCLEOTIDE SEQUENCE [LARGE SCALE GENOMIC DNA]</scope>
    <source>
        <strain evidence="2 3">NRRL Y-11557</strain>
    </source>
</reference>
<gene>
    <name evidence="2" type="ORF">LIPSTDRAFT_265950</name>
</gene>
<feature type="compositionally biased region" description="Basic and acidic residues" evidence="1">
    <location>
        <begin position="61"/>
        <end position="75"/>
    </location>
</feature>
<accession>A0A1E3Q7H2</accession>
<proteinExistence type="predicted"/>
<feature type="region of interest" description="Disordered" evidence="1">
    <location>
        <begin position="46"/>
        <end position="75"/>
    </location>
</feature>
<dbReference type="AlphaFoldDB" id="A0A1E3Q7H2"/>
<organism evidence="2 3">
    <name type="scientific">Lipomyces starkeyi NRRL Y-11557</name>
    <dbReference type="NCBI Taxonomy" id="675824"/>
    <lineage>
        <taxon>Eukaryota</taxon>
        <taxon>Fungi</taxon>
        <taxon>Dikarya</taxon>
        <taxon>Ascomycota</taxon>
        <taxon>Saccharomycotina</taxon>
        <taxon>Lipomycetes</taxon>
        <taxon>Lipomycetales</taxon>
        <taxon>Lipomycetaceae</taxon>
        <taxon>Lipomyces</taxon>
    </lineage>
</organism>
<sequence>MAALMLTSALGRQGTVTRDTGDAQTHYGGHSYYYCVYPVHGSSAEIASSQKAENKNPSLSHPEHHTGDSGEKRQP</sequence>
<evidence type="ECO:0000256" key="1">
    <source>
        <dbReference type="SAM" id="MobiDB-lite"/>
    </source>
</evidence>
<keyword evidence="3" id="KW-1185">Reference proteome</keyword>
<feature type="region of interest" description="Disordered" evidence="1">
    <location>
        <begin position="1"/>
        <end position="23"/>
    </location>
</feature>
<protein>
    <submittedName>
        <fullName evidence="2">Uncharacterized protein</fullName>
    </submittedName>
</protein>
<feature type="compositionally biased region" description="Polar residues" evidence="1">
    <location>
        <begin position="46"/>
        <end position="59"/>
    </location>
</feature>
<dbReference type="EMBL" id="KV454293">
    <property type="protein sequence ID" value="ODQ73621.1"/>
    <property type="molecule type" value="Genomic_DNA"/>
</dbReference>
<name>A0A1E3Q7H2_LIPST</name>
<evidence type="ECO:0000313" key="3">
    <source>
        <dbReference type="Proteomes" id="UP000094385"/>
    </source>
</evidence>
<dbReference type="Proteomes" id="UP000094385">
    <property type="component" value="Unassembled WGS sequence"/>
</dbReference>
<evidence type="ECO:0000313" key="2">
    <source>
        <dbReference type="EMBL" id="ODQ73621.1"/>
    </source>
</evidence>